<keyword evidence="4" id="KW-0378">Hydrolase</keyword>
<keyword evidence="3" id="KW-0479">Metal-binding</keyword>
<keyword evidence="6" id="KW-0482">Metalloprotease</keyword>
<accession>A0A9D1JTZ9</accession>
<dbReference type="Gene3D" id="1.10.150.20">
    <property type="entry name" value="5' to 3' exonuclease, C-terminal subdomain"/>
    <property type="match status" value="1"/>
</dbReference>
<sequence>MGVHDGHRQRVREQFERQGLDAFTDIQALELLLFYVQPRKDTNVTAHNLIDEFGTIKNVLESEVDELCQVEGVGHETALFLSLVGQMARRKELRAINRNSVLRSTIDVVHILRPRFEGATVEKAYVLLIDGEYHPIDCVLLAEGGGQKVHINISRLARIALNKRAAGIILAHNHLIRSAAPSNDDLAMTNKIERTLNALEVQLLDHLIFYKSEYYSIKTGEGAHFFSC</sequence>
<evidence type="ECO:0000313" key="8">
    <source>
        <dbReference type="EMBL" id="HIS65950.1"/>
    </source>
</evidence>
<dbReference type="GO" id="GO:0006508">
    <property type="term" value="P:proteolysis"/>
    <property type="evidence" value="ECO:0007669"/>
    <property type="project" value="UniProtKB-KW"/>
</dbReference>
<evidence type="ECO:0000256" key="1">
    <source>
        <dbReference type="ARBA" id="ARBA00010243"/>
    </source>
</evidence>
<dbReference type="EMBL" id="DVJK01000003">
    <property type="protein sequence ID" value="HIS65950.1"/>
    <property type="molecule type" value="Genomic_DNA"/>
</dbReference>
<protein>
    <submittedName>
        <fullName evidence="8">RadC family protein</fullName>
    </submittedName>
</protein>
<evidence type="ECO:0000256" key="2">
    <source>
        <dbReference type="ARBA" id="ARBA00022670"/>
    </source>
</evidence>
<keyword evidence="5" id="KW-0862">Zinc</keyword>
<evidence type="ECO:0000256" key="5">
    <source>
        <dbReference type="ARBA" id="ARBA00022833"/>
    </source>
</evidence>
<name>A0A9D1JTZ9_9FIRM</name>
<feature type="domain" description="MPN" evidence="7">
    <location>
        <begin position="101"/>
        <end position="224"/>
    </location>
</feature>
<evidence type="ECO:0000259" key="7">
    <source>
        <dbReference type="PROSITE" id="PS50249"/>
    </source>
</evidence>
<evidence type="ECO:0000256" key="6">
    <source>
        <dbReference type="ARBA" id="ARBA00023049"/>
    </source>
</evidence>
<dbReference type="InterPro" id="IPR025657">
    <property type="entry name" value="RadC_JAB"/>
</dbReference>
<dbReference type="InterPro" id="IPR037518">
    <property type="entry name" value="MPN"/>
</dbReference>
<dbReference type="Pfam" id="PF04002">
    <property type="entry name" value="RadC"/>
    <property type="match status" value="1"/>
</dbReference>
<organism evidence="8 9">
    <name type="scientific">Candidatus Scatomorpha merdipullorum</name>
    <dbReference type="NCBI Taxonomy" id="2840927"/>
    <lineage>
        <taxon>Bacteria</taxon>
        <taxon>Bacillati</taxon>
        <taxon>Bacillota</taxon>
        <taxon>Clostridia</taxon>
        <taxon>Eubacteriales</taxon>
        <taxon>Candidatus Scatomorpha</taxon>
    </lineage>
</organism>
<dbReference type="GO" id="GO:0046872">
    <property type="term" value="F:metal ion binding"/>
    <property type="evidence" value="ECO:0007669"/>
    <property type="project" value="UniProtKB-KW"/>
</dbReference>
<dbReference type="PANTHER" id="PTHR30471:SF3">
    <property type="entry name" value="UPF0758 PROTEIN YEES-RELATED"/>
    <property type="match status" value="1"/>
</dbReference>
<evidence type="ECO:0000256" key="3">
    <source>
        <dbReference type="ARBA" id="ARBA00022723"/>
    </source>
</evidence>
<dbReference type="AlphaFoldDB" id="A0A9D1JTZ9"/>
<reference evidence="8" key="2">
    <citation type="journal article" date="2021" name="PeerJ">
        <title>Extensive microbial diversity within the chicken gut microbiome revealed by metagenomics and culture.</title>
        <authorList>
            <person name="Gilroy R."/>
            <person name="Ravi A."/>
            <person name="Getino M."/>
            <person name="Pursley I."/>
            <person name="Horton D.L."/>
            <person name="Alikhan N.F."/>
            <person name="Baker D."/>
            <person name="Gharbi K."/>
            <person name="Hall N."/>
            <person name="Watson M."/>
            <person name="Adriaenssens E.M."/>
            <person name="Foster-Nyarko E."/>
            <person name="Jarju S."/>
            <person name="Secka A."/>
            <person name="Antonio M."/>
            <person name="Oren A."/>
            <person name="Chaudhuri R.R."/>
            <person name="La Ragione R."/>
            <person name="Hildebrand F."/>
            <person name="Pallen M.J."/>
        </authorList>
    </citation>
    <scope>NUCLEOTIDE SEQUENCE</scope>
    <source>
        <strain evidence="8">ChiHjej10B9-9673</strain>
    </source>
</reference>
<dbReference type="InterPro" id="IPR001405">
    <property type="entry name" value="UPF0758"/>
</dbReference>
<dbReference type="Gene3D" id="3.40.140.10">
    <property type="entry name" value="Cytidine Deaminase, domain 2"/>
    <property type="match status" value="1"/>
</dbReference>
<dbReference type="PROSITE" id="PS50249">
    <property type="entry name" value="MPN"/>
    <property type="match status" value="1"/>
</dbReference>
<dbReference type="GO" id="GO:0008237">
    <property type="term" value="F:metallopeptidase activity"/>
    <property type="evidence" value="ECO:0007669"/>
    <property type="project" value="UniProtKB-KW"/>
</dbReference>
<reference evidence="8" key="1">
    <citation type="submission" date="2020-10" db="EMBL/GenBank/DDBJ databases">
        <authorList>
            <person name="Gilroy R."/>
        </authorList>
    </citation>
    <scope>NUCLEOTIDE SEQUENCE</scope>
    <source>
        <strain evidence="8">ChiHjej10B9-9673</strain>
    </source>
</reference>
<comment type="caution">
    <text evidence="8">The sequence shown here is derived from an EMBL/GenBank/DDBJ whole genome shotgun (WGS) entry which is preliminary data.</text>
</comment>
<proteinExistence type="inferred from homology"/>
<dbReference type="InterPro" id="IPR010994">
    <property type="entry name" value="RuvA_2-like"/>
</dbReference>
<gene>
    <name evidence="8" type="ORF">IAC18_00165</name>
</gene>
<evidence type="ECO:0000313" key="9">
    <source>
        <dbReference type="Proteomes" id="UP000824001"/>
    </source>
</evidence>
<dbReference type="PANTHER" id="PTHR30471">
    <property type="entry name" value="DNA REPAIR PROTEIN RADC"/>
    <property type="match status" value="1"/>
</dbReference>
<evidence type="ECO:0000256" key="4">
    <source>
        <dbReference type="ARBA" id="ARBA00022801"/>
    </source>
</evidence>
<comment type="similarity">
    <text evidence="1">Belongs to the UPF0758 family.</text>
</comment>
<dbReference type="SUPFAM" id="SSF47781">
    <property type="entry name" value="RuvA domain 2-like"/>
    <property type="match status" value="1"/>
</dbReference>
<keyword evidence="2" id="KW-0645">Protease</keyword>
<dbReference type="Proteomes" id="UP000824001">
    <property type="component" value="Unassembled WGS sequence"/>
</dbReference>